<dbReference type="EMBL" id="CAMXCT030000424">
    <property type="protein sequence ID" value="CAL4765917.1"/>
    <property type="molecule type" value="Genomic_DNA"/>
</dbReference>
<dbReference type="InterPro" id="IPR013103">
    <property type="entry name" value="RVT_2"/>
</dbReference>
<evidence type="ECO:0000259" key="3">
    <source>
        <dbReference type="PROSITE" id="PS50158"/>
    </source>
</evidence>
<feature type="compositionally biased region" description="Pro residues" evidence="2">
    <location>
        <begin position="1178"/>
        <end position="1187"/>
    </location>
</feature>
<dbReference type="InterPro" id="IPR012337">
    <property type="entry name" value="RNaseH-like_sf"/>
</dbReference>
<reference evidence="5" key="1">
    <citation type="submission" date="2022-10" db="EMBL/GenBank/DDBJ databases">
        <authorList>
            <person name="Chen Y."/>
            <person name="Dougan E. K."/>
            <person name="Chan C."/>
            <person name="Rhodes N."/>
            <person name="Thang M."/>
        </authorList>
    </citation>
    <scope>NUCLEOTIDE SEQUENCE</scope>
</reference>
<dbReference type="Gene3D" id="4.10.60.10">
    <property type="entry name" value="Zinc finger, CCHC-type"/>
    <property type="match status" value="1"/>
</dbReference>
<dbReference type="InterPro" id="IPR036397">
    <property type="entry name" value="RNaseH_sf"/>
</dbReference>
<accession>A0A9P1FL96</accession>
<evidence type="ECO:0000256" key="1">
    <source>
        <dbReference type="PROSITE-ProRule" id="PRU00047"/>
    </source>
</evidence>
<protein>
    <submittedName>
        <fullName evidence="6">Retrovirus-related Pol polyprotein from transposon RE1 (Retro element 1) (AtRE1)</fullName>
    </submittedName>
</protein>
<evidence type="ECO:0000313" key="6">
    <source>
        <dbReference type="EMBL" id="CAL4765917.1"/>
    </source>
</evidence>
<comment type="caution">
    <text evidence="5">The sequence shown here is derived from an EMBL/GenBank/DDBJ whole genome shotgun (WGS) entry which is preliminary data.</text>
</comment>
<dbReference type="PROSITE" id="PS50158">
    <property type="entry name" value="ZF_CCHC"/>
    <property type="match status" value="1"/>
</dbReference>
<keyword evidence="1" id="KW-0863">Zinc-finger</keyword>
<dbReference type="InterPro" id="IPR050951">
    <property type="entry name" value="Retrovirus_Pol_polyprotein"/>
</dbReference>
<dbReference type="PANTHER" id="PTHR37984:SF5">
    <property type="entry name" value="PROTEIN NYNRIN-LIKE"/>
    <property type="match status" value="1"/>
</dbReference>
<dbReference type="GO" id="GO:0003676">
    <property type="term" value="F:nucleic acid binding"/>
    <property type="evidence" value="ECO:0007669"/>
    <property type="project" value="InterPro"/>
</dbReference>
<evidence type="ECO:0000313" key="5">
    <source>
        <dbReference type="EMBL" id="CAI3978605.1"/>
    </source>
</evidence>
<feature type="region of interest" description="Disordered" evidence="2">
    <location>
        <begin position="1260"/>
        <end position="1293"/>
    </location>
</feature>
<dbReference type="InterPro" id="IPR036875">
    <property type="entry name" value="Znf_CCHC_sf"/>
</dbReference>
<evidence type="ECO:0000313" key="7">
    <source>
        <dbReference type="Proteomes" id="UP001152797"/>
    </source>
</evidence>
<proteinExistence type="predicted"/>
<dbReference type="InterPro" id="IPR001584">
    <property type="entry name" value="Integrase_cat-core"/>
</dbReference>
<gene>
    <name evidence="5" type="ORF">C1SCF055_LOCUS6643</name>
</gene>
<feature type="region of interest" description="Disordered" evidence="2">
    <location>
        <begin position="314"/>
        <end position="341"/>
    </location>
</feature>
<organism evidence="5">
    <name type="scientific">Cladocopium goreaui</name>
    <dbReference type="NCBI Taxonomy" id="2562237"/>
    <lineage>
        <taxon>Eukaryota</taxon>
        <taxon>Sar</taxon>
        <taxon>Alveolata</taxon>
        <taxon>Dinophyceae</taxon>
        <taxon>Suessiales</taxon>
        <taxon>Symbiodiniaceae</taxon>
        <taxon>Cladocopium</taxon>
    </lineage>
</organism>
<name>A0A9P1FL96_9DINO</name>
<keyword evidence="1" id="KW-0479">Metal-binding</keyword>
<feature type="domain" description="CCHC-type" evidence="3">
    <location>
        <begin position="352"/>
        <end position="366"/>
    </location>
</feature>
<dbReference type="Proteomes" id="UP001152797">
    <property type="component" value="Unassembled WGS sequence"/>
</dbReference>
<evidence type="ECO:0000256" key="2">
    <source>
        <dbReference type="SAM" id="MobiDB-lite"/>
    </source>
</evidence>
<reference evidence="6 7" key="2">
    <citation type="submission" date="2024-05" db="EMBL/GenBank/DDBJ databases">
        <authorList>
            <person name="Chen Y."/>
            <person name="Shah S."/>
            <person name="Dougan E. K."/>
            <person name="Thang M."/>
            <person name="Chan C."/>
        </authorList>
    </citation>
    <scope>NUCLEOTIDE SEQUENCE [LARGE SCALE GENOMIC DNA]</scope>
</reference>
<dbReference type="SUPFAM" id="SSF57756">
    <property type="entry name" value="Retrovirus zinc finger-like domains"/>
    <property type="match status" value="1"/>
</dbReference>
<sequence length="2046" mass="229436">MAALALVKRTHCTLTAKHFVRLGLTVGQPEDYREWHRRITLYHHKMKLGKRGGESILNIVSSLTGAAWRLLEDFDVSTAEGENAFDDIMKKVDQHFQYDDRVRLPGDFDAYFVMSRKSGQSIMEYVTRHDEYNRRLQRHGIELPESVQGWHLLRKCNLTKEQRQLINLRAPQLEKKKVIETLYLVLGQDHRAASGPLLERRWQGKGHRGRSYSVQDEYVDDEIYGTEDYDGSEAWDESGYHEWDPSPSHHDEAEYYEDPEAFDSSAAYYQYDDETAEEHPWHDVESYDQAYAAYLDARKRCFVTLLSWVISQREEGQVKRHPPQKASLPPPTCTPPAKGVDPRGRAKATLTCLRCGQPGHFAANCPVPAKSGVKRPAVESMALTENAHVTFQDAQGHERPDVAMLDPGASAFLSGFGPARRYLMYLEAQGYPVDEVKFNRCRHKFHFGGDGESWSHWVVQLPMCLDGRLGSAQVFLLAGETPLLCGRPIIEALGLSMDFASRAIRFHDGAWQAATIGLHGEYLLPLWNPEQPIMDFGSLDFDLRLAPDGEVDPQCITTTEEAAFSTMDFEETPLDFGTKREDSKKLLLQAIAPDVDKHAQINEIVYTSHGRLSSVAAALGARVEVFGYSTGWDFDDPQHQKLFLERLEAECPDGLFLSPSCGPWSTMQNLNARTEEQQHQLQELREWHHSRHLQFVKKAYLTQVRQGGHAHVEQPAHALPWRTSALVKLPGYHCVFDQCRFGCSCQNDEGDWLLVKKPTALQTTKLRLQVLAAALMVDEPPSISDFVGAVGEDRQHVGALIKLMATNRVEAVRTVQRLHRNLGHPSAASLVELLESRGASDEVMEYQSAALLHGERTEDYCKALERHWFRHFGTPAVLITDEGRGRASDEMESFFADHNIRHVVAPGEAHTRLGAVERRHAILRKSIEIYMTDRSLTSRDGLREAMAYVLPQVNSAPTVAGYSPSQWVLGFQPNFPGDLLGDGLNPAHLGGSETFEALLQRRTAAKMALVKADQDQRLRRSLLRKYSGTNTPLQSGQTCWYWRDARASDLVKIRWKGPARVILREDDDEGKPARRSVMELKSRGITRFIDLDKANKRQIEDIQSDDEAMDDDLDGPPRQRPRLDLPGVTGPMTPAPVPEPLLELDEFDVSPTPTTPLPDSDGQPIPVDDDDMASTPLAAPPPLPAVPEVPEIPLDGIDEPEPSGEPSVPPSTRSLGPQPALDAETAALYEPAGPEEFAQRRLCYDQQETMMFGPAVRRVQRPSPYSGQRSNDPFAPIAPPPEFPPEADAPPQEGFSQAFAVEDLGSDQLPPGWHMDSDGYLCLTDQVADFWEVRAGCLIRHHVSPRHSTIDVKEYKDTPVDPQHLDPIRVTVMKFGDGSVHIKNDDGSSKFSTQHSWVGRTIYQLNGIIRKELCMYSNMTARKIARDTKTKINRQTKKQAKKVVLERDLTVDERAQFQQAKCKELQSFFGNDVWTFDVESNADPARTLTARMLLSWGKQPDGSPRAKARLIVHGYADVDALHGNLETSSPTTSRLSRCWLLSIASNMGWLLWTADVSTAFLQGRPQERLLWIKLPADALRLLGAPPEARMKLQKPCYGQLDAPRRWYLEAVRRLQSLGLRQHALDPCAFLIYEADFKDKFGISDSPSNSLGEQGLVGMIILHMDDMLGCGDATSVVYQGVIQELRKTFSFGEWQDGDSLEYCGASIVKDADGIRVGHQAYLKKIKPMTLPKHVGPDHELSQRELTELRGLLGSLQWPAVQSSPHLQASTSMTSGSVSTGRAQAVMDANRLLKFAKENADVGLSYPPLGPVTNLRMITAFDASFCSRPDGSSQGGYLVLLAPRHILETKAAGVASDATEFACRYYEHLLHPLVPLAQLLQMTSVLEPVLMTDAKAVFDSYHREALASNVTDRRSSLEIRVVKEQIQSLGGTLRWVSSDRQLADGLTKASMRQNLADKLRHGRLKFLYDPYYVAAKKKTVAECKLEFESSSKSRNVKKKVAASERRILDEEEQWKVQHDPPNEGEAYSPRFAWGGRPHRRFISVRERG</sequence>
<dbReference type="EMBL" id="CAMXCT020000424">
    <property type="protein sequence ID" value="CAL1131980.1"/>
    <property type="molecule type" value="Genomic_DNA"/>
</dbReference>
<keyword evidence="7" id="KW-1185">Reference proteome</keyword>
<feature type="compositionally biased region" description="Acidic residues" evidence="2">
    <location>
        <begin position="1102"/>
        <end position="1114"/>
    </location>
</feature>
<dbReference type="Pfam" id="PF07727">
    <property type="entry name" value="RVT_2"/>
    <property type="match status" value="1"/>
</dbReference>
<dbReference type="PANTHER" id="PTHR37984">
    <property type="entry name" value="PROTEIN CBG26694"/>
    <property type="match status" value="1"/>
</dbReference>
<feature type="region of interest" description="Disordered" evidence="2">
    <location>
        <begin position="230"/>
        <end position="253"/>
    </location>
</feature>
<dbReference type="SMART" id="SM00343">
    <property type="entry name" value="ZnF_C2HC"/>
    <property type="match status" value="1"/>
</dbReference>
<dbReference type="Pfam" id="PF00098">
    <property type="entry name" value="zf-CCHC"/>
    <property type="match status" value="1"/>
</dbReference>
<feature type="compositionally biased region" description="Basic and acidic residues" evidence="2">
    <location>
        <begin position="238"/>
        <end position="253"/>
    </location>
</feature>
<dbReference type="Gene3D" id="3.30.420.10">
    <property type="entry name" value="Ribonuclease H-like superfamily/Ribonuclease H"/>
    <property type="match status" value="1"/>
</dbReference>
<feature type="compositionally biased region" description="Basic and acidic residues" evidence="2">
    <location>
        <begin position="2009"/>
        <end position="2019"/>
    </location>
</feature>
<dbReference type="SUPFAM" id="SSF53098">
    <property type="entry name" value="Ribonuclease H-like"/>
    <property type="match status" value="1"/>
</dbReference>
<feature type="region of interest" description="Disordered" evidence="2">
    <location>
        <begin position="2009"/>
        <end position="2028"/>
    </location>
</feature>
<evidence type="ECO:0000259" key="4">
    <source>
        <dbReference type="PROSITE" id="PS50994"/>
    </source>
</evidence>
<dbReference type="EMBL" id="CAMXCT010000424">
    <property type="protein sequence ID" value="CAI3978605.1"/>
    <property type="molecule type" value="Genomic_DNA"/>
</dbReference>
<feature type="compositionally biased region" description="Pro residues" evidence="2">
    <location>
        <begin position="1276"/>
        <end position="1288"/>
    </location>
</feature>
<keyword evidence="1" id="KW-0862">Zinc</keyword>
<feature type="region of interest" description="Disordered" evidence="2">
    <location>
        <begin position="1100"/>
        <end position="1218"/>
    </location>
</feature>
<feature type="domain" description="Integrase catalytic" evidence="4">
    <location>
        <begin position="869"/>
        <end position="972"/>
    </location>
</feature>
<dbReference type="OrthoDB" id="430238at2759"/>
<dbReference type="InterPro" id="IPR001878">
    <property type="entry name" value="Znf_CCHC"/>
</dbReference>
<dbReference type="GO" id="GO:0015074">
    <property type="term" value="P:DNA integration"/>
    <property type="evidence" value="ECO:0007669"/>
    <property type="project" value="InterPro"/>
</dbReference>
<dbReference type="GO" id="GO:0008270">
    <property type="term" value="F:zinc ion binding"/>
    <property type="evidence" value="ECO:0007669"/>
    <property type="project" value="UniProtKB-KW"/>
</dbReference>
<dbReference type="PROSITE" id="PS50994">
    <property type="entry name" value="INTEGRASE"/>
    <property type="match status" value="1"/>
</dbReference>